<protein>
    <submittedName>
        <fullName evidence="1">Uncharacterized protein</fullName>
    </submittedName>
</protein>
<reference evidence="1" key="1">
    <citation type="submission" date="2022-10" db="EMBL/GenBank/DDBJ databases">
        <title>Genome Sequence of Xylaria curta.</title>
        <authorList>
            <person name="Buettner E."/>
        </authorList>
    </citation>
    <scope>NUCLEOTIDE SEQUENCE</scope>
    <source>
        <strain evidence="1">Babe10</strain>
    </source>
</reference>
<evidence type="ECO:0000313" key="1">
    <source>
        <dbReference type="EMBL" id="KAJ2985219.1"/>
    </source>
</evidence>
<accession>A0ACC1P0Q4</accession>
<keyword evidence="2" id="KW-1185">Reference proteome</keyword>
<sequence>MDHQTILVSGPELTEETFTESTQLPRSTTQSDLGSVQTASLATDHVHGTGPSEHCEACDTASRESVTEKSLSCTSKAPDDDPEAGAGPEPRLALTESLGVSGLFIILGGVAVILASVAFLVFLWFGAGSPLEVQNAPWAWRRIALRGYSPQAVTIIALVFRAVVVSQSTACTSMIAALILERSSVPKPKAASFSIARATNNGPLDIISLILLSRNWKSIATIESFLLLLLLLETTGLQFSSTILLSDLRDSAVLDDKTIVQLNTFASRNQQSYTKQTHLYRLMSPNFPVFGEWPSNNTKAPQDTGLSETGIVSRAFLPFSQSKERISTRSYKGSTTMLNSNTACMRPELQSFRFIVYSWQGRNGTFWGRLNATLDYDLSIQNAKANESCGIGNCSVIPFSCDVVGVTDGYGWQSSMCFLGGVGGTLWPLTVGPREASVGTPWSANSSIYLILATNMRPADWLLADELGALNNGSIFSPEISDYEEWRSYRLLPDRFLNASLCFQAYNLVYSYVQMETIAPLVEPNVTYDQGSGGINTLGVQRYFGADPEWSAPGQRGILQISQKSNQPSGPNDYNREFTISRMGEKVYEELVSFPYTNYSTLSCYHCTSGSTFAVHPDLIAVLGNIFNSTSRAVDLLQTYTTSIVMTLYYESLRTFTVPENVTLSSVQTVVTAHGCRDQGGCSGFTSVVTLLAVHLTVVLIITARFIARTRYSRNSSVWCAVAQLDSKGLQDMADKLSRSRDKDVERAIKQAGNDELVKIGRIPNSRRVGIIKHQTL</sequence>
<evidence type="ECO:0000313" key="2">
    <source>
        <dbReference type="Proteomes" id="UP001143856"/>
    </source>
</evidence>
<dbReference type="Proteomes" id="UP001143856">
    <property type="component" value="Unassembled WGS sequence"/>
</dbReference>
<proteinExistence type="predicted"/>
<gene>
    <name evidence="1" type="ORF">NUW58_g5651</name>
</gene>
<organism evidence="1 2">
    <name type="scientific">Xylaria curta</name>
    <dbReference type="NCBI Taxonomy" id="42375"/>
    <lineage>
        <taxon>Eukaryota</taxon>
        <taxon>Fungi</taxon>
        <taxon>Dikarya</taxon>
        <taxon>Ascomycota</taxon>
        <taxon>Pezizomycotina</taxon>
        <taxon>Sordariomycetes</taxon>
        <taxon>Xylariomycetidae</taxon>
        <taxon>Xylariales</taxon>
        <taxon>Xylariaceae</taxon>
        <taxon>Xylaria</taxon>
    </lineage>
</organism>
<comment type="caution">
    <text evidence="1">The sequence shown here is derived from an EMBL/GenBank/DDBJ whole genome shotgun (WGS) entry which is preliminary data.</text>
</comment>
<name>A0ACC1P0Q4_9PEZI</name>
<dbReference type="EMBL" id="JAPDGR010001141">
    <property type="protein sequence ID" value="KAJ2985219.1"/>
    <property type="molecule type" value="Genomic_DNA"/>
</dbReference>